<proteinExistence type="predicted"/>
<evidence type="ECO:0000259" key="2">
    <source>
        <dbReference type="PROSITE" id="PS50911"/>
    </source>
</evidence>
<accession>A0A7W6CSH8</accession>
<feature type="domain" description="Peptidase C51" evidence="2">
    <location>
        <begin position="10"/>
        <end position="131"/>
    </location>
</feature>
<dbReference type="AlphaFoldDB" id="A0A7W6CSH8"/>
<keyword evidence="1" id="KW-0732">Signal</keyword>
<organism evidence="3 4">
    <name type="scientific">Novosphingobium sediminicola</name>
    <dbReference type="NCBI Taxonomy" id="563162"/>
    <lineage>
        <taxon>Bacteria</taxon>
        <taxon>Pseudomonadati</taxon>
        <taxon>Pseudomonadota</taxon>
        <taxon>Alphaproteobacteria</taxon>
        <taxon>Sphingomonadales</taxon>
        <taxon>Sphingomonadaceae</taxon>
        <taxon>Novosphingobium</taxon>
    </lineage>
</organism>
<evidence type="ECO:0000313" key="3">
    <source>
        <dbReference type="EMBL" id="MBB3956992.1"/>
    </source>
</evidence>
<protein>
    <recommendedName>
        <fullName evidence="2">Peptidase C51 domain-containing protein</fullName>
    </recommendedName>
</protein>
<dbReference type="Gene3D" id="3.90.1720.10">
    <property type="entry name" value="endopeptidase domain like (from Nostoc punctiforme)"/>
    <property type="match status" value="1"/>
</dbReference>
<evidence type="ECO:0000313" key="4">
    <source>
        <dbReference type="Proteomes" id="UP000548867"/>
    </source>
</evidence>
<name>A0A7W6CSH8_9SPHN</name>
<evidence type="ECO:0000256" key="1">
    <source>
        <dbReference type="SAM" id="SignalP"/>
    </source>
</evidence>
<keyword evidence="4" id="KW-1185">Reference proteome</keyword>
<dbReference type="EMBL" id="JACIDX010000018">
    <property type="protein sequence ID" value="MBB3956992.1"/>
    <property type="molecule type" value="Genomic_DNA"/>
</dbReference>
<comment type="caution">
    <text evidence="3">The sequence shown here is derived from an EMBL/GenBank/DDBJ whole genome shotgun (WGS) entry which is preliminary data.</text>
</comment>
<sequence>MVRVSFSNAKLIRAAIALIFATFISVPASAQVLQCAPYAREVSGIALSGRAAGWWDQAEGRYDRGTAPKAGAVLAFRATHSMRAGHVAMVSKVIDERHVLLNHANWSRPGMIERSAMAEDVSANGDWSEVRVFYAPTGKLGMRSSPTYGFIYANKADRLDGAKLAMRD</sequence>
<dbReference type="PROSITE" id="PS50911">
    <property type="entry name" value="CHAP"/>
    <property type="match status" value="1"/>
</dbReference>
<dbReference type="SUPFAM" id="SSF54001">
    <property type="entry name" value="Cysteine proteinases"/>
    <property type="match status" value="1"/>
</dbReference>
<feature type="chain" id="PRO_5031111488" description="Peptidase C51 domain-containing protein" evidence="1">
    <location>
        <begin position="31"/>
        <end position="168"/>
    </location>
</feature>
<dbReference type="RefSeq" id="WP_425497074.1">
    <property type="nucleotide sequence ID" value="NZ_JACIDX010000018.1"/>
</dbReference>
<gene>
    <name evidence="3" type="ORF">GGR38_003965</name>
</gene>
<dbReference type="InterPro" id="IPR038765">
    <property type="entry name" value="Papain-like_cys_pep_sf"/>
</dbReference>
<dbReference type="Pfam" id="PF05257">
    <property type="entry name" value="CHAP"/>
    <property type="match status" value="1"/>
</dbReference>
<reference evidence="3 4" key="1">
    <citation type="submission" date="2020-08" db="EMBL/GenBank/DDBJ databases">
        <title>Genomic Encyclopedia of Type Strains, Phase IV (KMG-IV): sequencing the most valuable type-strain genomes for metagenomic binning, comparative biology and taxonomic classification.</title>
        <authorList>
            <person name="Goeker M."/>
        </authorList>
    </citation>
    <scope>NUCLEOTIDE SEQUENCE [LARGE SCALE GENOMIC DNA]</scope>
    <source>
        <strain evidence="3 4">DSM 27057</strain>
    </source>
</reference>
<feature type="signal peptide" evidence="1">
    <location>
        <begin position="1"/>
        <end position="30"/>
    </location>
</feature>
<dbReference type="InterPro" id="IPR007921">
    <property type="entry name" value="CHAP_dom"/>
</dbReference>
<dbReference type="Proteomes" id="UP000548867">
    <property type="component" value="Unassembled WGS sequence"/>
</dbReference>